<dbReference type="OrthoDB" id="9788195at2"/>
<keyword evidence="1" id="KW-1133">Transmembrane helix</keyword>
<feature type="transmembrane region" description="Helical" evidence="1">
    <location>
        <begin position="126"/>
        <end position="145"/>
    </location>
</feature>
<keyword evidence="1" id="KW-0812">Transmembrane</keyword>
<dbReference type="AlphaFoldDB" id="A0A2K4ZB71"/>
<evidence type="ECO:0000256" key="1">
    <source>
        <dbReference type="SAM" id="Phobius"/>
    </source>
</evidence>
<feature type="transmembrane region" description="Helical" evidence="1">
    <location>
        <begin position="151"/>
        <end position="172"/>
    </location>
</feature>
<organism evidence="2 3">
    <name type="scientific">Acetatifactor muris</name>
    <dbReference type="NCBI Taxonomy" id="879566"/>
    <lineage>
        <taxon>Bacteria</taxon>
        <taxon>Bacillati</taxon>
        <taxon>Bacillota</taxon>
        <taxon>Clostridia</taxon>
        <taxon>Lachnospirales</taxon>
        <taxon>Lachnospiraceae</taxon>
        <taxon>Acetatifactor</taxon>
    </lineage>
</organism>
<reference evidence="2 3" key="1">
    <citation type="submission" date="2018-01" db="EMBL/GenBank/DDBJ databases">
        <authorList>
            <person name="Gaut B.S."/>
            <person name="Morton B.R."/>
            <person name="Clegg M.T."/>
            <person name="Duvall M.R."/>
        </authorList>
    </citation>
    <scope>NUCLEOTIDE SEQUENCE [LARGE SCALE GENOMIC DNA]</scope>
    <source>
        <strain evidence="2">GP69</strain>
    </source>
</reference>
<keyword evidence="1" id="KW-0472">Membrane</keyword>
<proteinExistence type="predicted"/>
<feature type="transmembrane region" description="Helical" evidence="1">
    <location>
        <begin position="228"/>
        <end position="248"/>
    </location>
</feature>
<feature type="transmembrane region" description="Helical" evidence="1">
    <location>
        <begin position="30"/>
        <end position="54"/>
    </location>
</feature>
<feature type="transmembrane region" description="Helical" evidence="1">
    <location>
        <begin position="66"/>
        <end position="84"/>
    </location>
</feature>
<feature type="transmembrane region" description="Helical" evidence="1">
    <location>
        <begin position="202"/>
        <end position="222"/>
    </location>
</feature>
<dbReference type="EMBL" id="OFSM01000002">
    <property type="protein sequence ID" value="SOY27703.1"/>
    <property type="molecule type" value="Genomic_DNA"/>
</dbReference>
<evidence type="ECO:0000313" key="3">
    <source>
        <dbReference type="Proteomes" id="UP000236311"/>
    </source>
</evidence>
<dbReference type="PANTHER" id="PTHR36833:SF1">
    <property type="entry name" value="INTEGRAL MEMBRANE TRANSPORT PROTEIN"/>
    <property type="match status" value="1"/>
</dbReference>
<dbReference type="PANTHER" id="PTHR36833">
    <property type="entry name" value="SLR0610 PROTEIN-RELATED"/>
    <property type="match status" value="1"/>
</dbReference>
<sequence>MLTAVKNQLRVCGLSVRYNIMREMLNRVTFLTNIGFMILNNATFIVQWIILFHLKEDIGGYHMSDVMLLWGLAASSYGLSRILFARAFALPGLIINGKLDAYLVQPKNVLLSVITSATNTSAIGDLIYGYLIVCLFCFSVSRLLLFTLFTITGTVIVTAFALLMGSLTFWFVRADAFGDNMINCLISFSTYPDGIFQGTARFLLYNIIPVGMAIYQPIHIMIEFDVRSLLTVLGYTILLSAIAILVFYRGLRRYSSSNLMEVRQ</sequence>
<dbReference type="InterPro" id="IPR010390">
    <property type="entry name" value="ABC-2_transporter-like"/>
</dbReference>
<name>A0A2K4ZB71_9FIRM</name>
<accession>A0A2K4ZB71</accession>
<dbReference type="RefSeq" id="WP_103237824.1">
    <property type="nucleotide sequence ID" value="NZ_CANRXC010000074.1"/>
</dbReference>
<protein>
    <recommendedName>
        <fullName evidence="4">ABC-2 family transporter protein</fullName>
    </recommendedName>
</protein>
<dbReference type="Pfam" id="PF06182">
    <property type="entry name" value="ABC2_membrane_6"/>
    <property type="match status" value="1"/>
</dbReference>
<evidence type="ECO:0000313" key="2">
    <source>
        <dbReference type="EMBL" id="SOY27703.1"/>
    </source>
</evidence>
<dbReference type="Proteomes" id="UP000236311">
    <property type="component" value="Unassembled WGS sequence"/>
</dbReference>
<evidence type="ECO:0008006" key="4">
    <source>
        <dbReference type="Google" id="ProtNLM"/>
    </source>
</evidence>
<gene>
    <name evidence="2" type="ORF">AMURIS_00407</name>
</gene>
<keyword evidence="3" id="KW-1185">Reference proteome</keyword>